<keyword evidence="10" id="KW-1185">Reference proteome</keyword>
<dbReference type="InterPro" id="IPR047146">
    <property type="entry name" value="Cyt_P450_E_CYP52_fungi"/>
</dbReference>
<organism evidence="9 10">
    <name type="scientific">Vermiconidia calcicola</name>
    <dbReference type="NCBI Taxonomy" id="1690605"/>
    <lineage>
        <taxon>Eukaryota</taxon>
        <taxon>Fungi</taxon>
        <taxon>Dikarya</taxon>
        <taxon>Ascomycota</taxon>
        <taxon>Pezizomycotina</taxon>
        <taxon>Dothideomycetes</taxon>
        <taxon>Dothideomycetidae</taxon>
        <taxon>Mycosphaerellales</taxon>
        <taxon>Extremaceae</taxon>
        <taxon>Vermiconidia</taxon>
    </lineage>
</organism>
<proteinExistence type="inferred from homology"/>
<accession>A0AAV9Q338</accession>
<gene>
    <name evidence="9" type="ORF">LTR25_006737</name>
</gene>
<dbReference type="InterPro" id="IPR002403">
    <property type="entry name" value="Cyt_P450_E_grp-IV"/>
</dbReference>
<evidence type="ECO:0000256" key="1">
    <source>
        <dbReference type="ARBA" id="ARBA00001971"/>
    </source>
</evidence>
<dbReference type="SUPFAM" id="SSF48264">
    <property type="entry name" value="Cytochrome P450"/>
    <property type="match status" value="1"/>
</dbReference>
<evidence type="ECO:0000256" key="6">
    <source>
        <dbReference type="ARBA" id="ARBA00023033"/>
    </source>
</evidence>
<keyword evidence="3 7" id="KW-0479">Metal-binding</keyword>
<dbReference type="AlphaFoldDB" id="A0AAV9Q338"/>
<dbReference type="PANTHER" id="PTHR24287">
    <property type="entry name" value="P450, PUTATIVE (EUROFUNG)-RELATED"/>
    <property type="match status" value="1"/>
</dbReference>
<name>A0AAV9Q338_9PEZI</name>
<keyword evidence="7 8" id="KW-0349">Heme</keyword>
<evidence type="ECO:0000256" key="8">
    <source>
        <dbReference type="RuleBase" id="RU000461"/>
    </source>
</evidence>
<keyword evidence="5 7" id="KW-0408">Iron</keyword>
<evidence type="ECO:0000256" key="7">
    <source>
        <dbReference type="PIRSR" id="PIRSR602403-1"/>
    </source>
</evidence>
<dbReference type="EMBL" id="JAXLQG010000011">
    <property type="protein sequence ID" value="KAK5534705.1"/>
    <property type="molecule type" value="Genomic_DNA"/>
</dbReference>
<dbReference type="PANTHER" id="PTHR24287:SF18">
    <property type="entry name" value="CYTOCHROME P450 MONOOXYGENASE APDE-RELATED"/>
    <property type="match status" value="1"/>
</dbReference>
<evidence type="ECO:0000256" key="2">
    <source>
        <dbReference type="ARBA" id="ARBA00010617"/>
    </source>
</evidence>
<comment type="caution">
    <text evidence="9">The sequence shown here is derived from an EMBL/GenBank/DDBJ whole genome shotgun (WGS) entry which is preliminary data.</text>
</comment>
<comment type="similarity">
    <text evidence="2 8">Belongs to the cytochrome P450 family.</text>
</comment>
<dbReference type="InterPro" id="IPR001128">
    <property type="entry name" value="Cyt_P450"/>
</dbReference>
<keyword evidence="4 8" id="KW-0560">Oxidoreductase</keyword>
<dbReference type="GO" id="GO:0016705">
    <property type="term" value="F:oxidoreductase activity, acting on paired donors, with incorporation or reduction of molecular oxygen"/>
    <property type="evidence" value="ECO:0007669"/>
    <property type="project" value="InterPro"/>
</dbReference>
<dbReference type="GO" id="GO:0005506">
    <property type="term" value="F:iron ion binding"/>
    <property type="evidence" value="ECO:0007669"/>
    <property type="project" value="InterPro"/>
</dbReference>
<evidence type="ECO:0000256" key="5">
    <source>
        <dbReference type="ARBA" id="ARBA00023004"/>
    </source>
</evidence>
<dbReference type="InterPro" id="IPR036396">
    <property type="entry name" value="Cyt_P450_sf"/>
</dbReference>
<reference evidence="9 10" key="1">
    <citation type="submission" date="2023-06" db="EMBL/GenBank/DDBJ databases">
        <title>Black Yeasts Isolated from many extreme environments.</title>
        <authorList>
            <person name="Coleine C."/>
            <person name="Stajich J.E."/>
            <person name="Selbmann L."/>
        </authorList>
    </citation>
    <scope>NUCLEOTIDE SEQUENCE [LARGE SCALE GENOMIC DNA]</scope>
    <source>
        <strain evidence="9 10">CCFEE 5887</strain>
    </source>
</reference>
<dbReference type="Pfam" id="PF00067">
    <property type="entry name" value="p450"/>
    <property type="match status" value="1"/>
</dbReference>
<sequence>MDRLRREIRQVVEDCECPTREQIRQMRYLDCVIKESLRLYPPVPLNNRTAKRTTILPVGGGDEGLDPILVRKGELVVFSQYVNSRVKSIYGQDAHDFRPDRWESGELRNIGWAYFPFNGGPRRCLGEDFALMEISYTIVRLIQATTSIRLPEDEDGGVIGAENRG</sequence>
<evidence type="ECO:0000256" key="4">
    <source>
        <dbReference type="ARBA" id="ARBA00023002"/>
    </source>
</evidence>
<evidence type="ECO:0008006" key="11">
    <source>
        <dbReference type="Google" id="ProtNLM"/>
    </source>
</evidence>
<dbReference type="GO" id="GO:0020037">
    <property type="term" value="F:heme binding"/>
    <property type="evidence" value="ECO:0007669"/>
    <property type="project" value="InterPro"/>
</dbReference>
<dbReference type="PROSITE" id="PS00086">
    <property type="entry name" value="CYTOCHROME_P450"/>
    <property type="match status" value="1"/>
</dbReference>
<protein>
    <recommendedName>
        <fullName evidence="11">Cytochrome P450</fullName>
    </recommendedName>
</protein>
<evidence type="ECO:0000256" key="3">
    <source>
        <dbReference type="ARBA" id="ARBA00022723"/>
    </source>
</evidence>
<dbReference type="Gene3D" id="1.10.630.10">
    <property type="entry name" value="Cytochrome P450"/>
    <property type="match status" value="1"/>
</dbReference>
<evidence type="ECO:0000313" key="9">
    <source>
        <dbReference type="EMBL" id="KAK5534705.1"/>
    </source>
</evidence>
<feature type="binding site" description="axial binding residue" evidence="7">
    <location>
        <position position="124"/>
    </location>
    <ligand>
        <name>heme</name>
        <dbReference type="ChEBI" id="CHEBI:30413"/>
    </ligand>
    <ligandPart>
        <name>Fe</name>
        <dbReference type="ChEBI" id="CHEBI:18248"/>
    </ligandPart>
</feature>
<dbReference type="Proteomes" id="UP001345827">
    <property type="component" value="Unassembled WGS sequence"/>
</dbReference>
<keyword evidence="6 8" id="KW-0503">Monooxygenase</keyword>
<dbReference type="PRINTS" id="PR00385">
    <property type="entry name" value="P450"/>
</dbReference>
<evidence type="ECO:0000313" key="10">
    <source>
        <dbReference type="Proteomes" id="UP001345827"/>
    </source>
</evidence>
<comment type="cofactor">
    <cofactor evidence="1 7">
        <name>heme</name>
        <dbReference type="ChEBI" id="CHEBI:30413"/>
    </cofactor>
</comment>
<dbReference type="GO" id="GO:0004497">
    <property type="term" value="F:monooxygenase activity"/>
    <property type="evidence" value="ECO:0007669"/>
    <property type="project" value="UniProtKB-KW"/>
</dbReference>
<dbReference type="InterPro" id="IPR017972">
    <property type="entry name" value="Cyt_P450_CS"/>
</dbReference>
<dbReference type="PRINTS" id="PR00465">
    <property type="entry name" value="EP450IV"/>
</dbReference>